<dbReference type="OrthoDB" id="1260890at2"/>
<evidence type="ECO:0000313" key="1">
    <source>
        <dbReference type="EMBL" id="SIN95401.1"/>
    </source>
</evidence>
<gene>
    <name evidence="1" type="ORF">SAMN05421769_1354</name>
</gene>
<dbReference type="EMBL" id="FSRQ01000001">
    <property type="protein sequence ID" value="SIN95401.1"/>
    <property type="molecule type" value="Genomic_DNA"/>
</dbReference>
<protein>
    <recommendedName>
        <fullName evidence="3">Lipoprotein</fullName>
    </recommendedName>
</protein>
<reference evidence="2" key="1">
    <citation type="submission" date="2016-12" db="EMBL/GenBank/DDBJ databases">
        <authorList>
            <person name="Varghese N."/>
            <person name="Submissions S."/>
        </authorList>
    </citation>
    <scope>NUCLEOTIDE SEQUENCE [LARGE SCALE GENOMIC DNA]</scope>
    <source>
        <strain evidence="2">DSM 16779</strain>
    </source>
</reference>
<proteinExistence type="predicted"/>
<evidence type="ECO:0008006" key="3">
    <source>
        <dbReference type="Google" id="ProtNLM"/>
    </source>
</evidence>
<dbReference type="STRING" id="59733.SAMN05421769_1354"/>
<accession>A0A1N6FJG8</accession>
<dbReference type="Proteomes" id="UP000184782">
    <property type="component" value="Unassembled WGS sequence"/>
</dbReference>
<dbReference type="AlphaFoldDB" id="A0A1N6FJG8"/>
<evidence type="ECO:0000313" key="2">
    <source>
        <dbReference type="Proteomes" id="UP000184782"/>
    </source>
</evidence>
<name>A0A1N6FJG8_9FLAO</name>
<dbReference type="PROSITE" id="PS51257">
    <property type="entry name" value="PROKAR_LIPOPROTEIN"/>
    <property type="match status" value="1"/>
</dbReference>
<sequence>MKNLINLLTCTLILVSFSCNKKKAIQEISNTDSVKIIKTQQEKITTKLMDKNLIKKIDSKQEIRNDGNYNQMTLFEVREDISLEQIKSYCSSVKPNYSNGYFQIFVFFKKPNSARFPDNPVTALHNDENDSKNIKAVYTINNINGYSKLDYYEKNKWESLAQTFDIY</sequence>
<dbReference type="RefSeq" id="WP_074229521.1">
    <property type="nucleotide sequence ID" value="NZ_FSRQ01000001.1"/>
</dbReference>
<keyword evidence="2" id="KW-1185">Reference proteome</keyword>
<organism evidence="1 2">
    <name type="scientific">Chryseobacterium scophthalmum</name>
    <dbReference type="NCBI Taxonomy" id="59733"/>
    <lineage>
        <taxon>Bacteria</taxon>
        <taxon>Pseudomonadati</taxon>
        <taxon>Bacteroidota</taxon>
        <taxon>Flavobacteriia</taxon>
        <taxon>Flavobacteriales</taxon>
        <taxon>Weeksellaceae</taxon>
        <taxon>Chryseobacterium group</taxon>
        <taxon>Chryseobacterium</taxon>
    </lineage>
</organism>